<dbReference type="InterPro" id="IPR001128">
    <property type="entry name" value="Cyt_P450"/>
</dbReference>
<evidence type="ECO:0000256" key="7">
    <source>
        <dbReference type="ARBA" id="ARBA00023002"/>
    </source>
</evidence>
<gene>
    <name evidence="10" type="ORF">Daus18300_000284</name>
</gene>
<evidence type="ECO:0000313" key="11">
    <source>
        <dbReference type="Proteomes" id="UP001583177"/>
    </source>
</evidence>
<dbReference type="InterPro" id="IPR036396">
    <property type="entry name" value="Cyt_P450_sf"/>
</dbReference>
<dbReference type="SUPFAM" id="SSF51905">
    <property type="entry name" value="FAD/NAD(P)-binding domain"/>
    <property type="match status" value="1"/>
</dbReference>
<keyword evidence="5" id="KW-0479">Metal-binding</keyword>
<dbReference type="InterPro" id="IPR000960">
    <property type="entry name" value="Flavin_mOase"/>
</dbReference>
<dbReference type="InterPro" id="IPR020946">
    <property type="entry name" value="Flavin_mOase-like"/>
</dbReference>
<keyword evidence="3" id="KW-0349">Heme</keyword>
<keyword evidence="8" id="KW-0408">Iron</keyword>
<keyword evidence="7" id="KW-0560">Oxidoreductase</keyword>
<comment type="similarity">
    <text evidence="2">Belongs to the cytochrome P450 family.</text>
</comment>
<evidence type="ECO:0000256" key="1">
    <source>
        <dbReference type="ARBA" id="ARBA00001971"/>
    </source>
</evidence>
<dbReference type="Pfam" id="PF00743">
    <property type="entry name" value="FMO-like"/>
    <property type="match status" value="2"/>
</dbReference>
<dbReference type="Proteomes" id="UP001583177">
    <property type="component" value="Unassembled WGS sequence"/>
</dbReference>
<keyword evidence="4" id="KW-0285">Flavoprotein</keyword>
<evidence type="ECO:0000256" key="6">
    <source>
        <dbReference type="ARBA" id="ARBA00022827"/>
    </source>
</evidence>
<evidence type="ECO:0000256" key="4">
    <source>
        <dbReference type="ARBA" id="ARBA00022630"/>
    </source>
</evidence>
<dbReference type="PANTHER" id="PTHR24305">
    <property type="entry name" value="CYTOCHROME P450"/>
    <property type="match status" value="1"/>
</dbReference>
<dbReference type="InterPro" id="IPR050121">
    <property type="entry name" value="Cytochrome_P450_monoxygenase"/>
</dbReference>
<name>A0ABR3Y5L6_9PEZI</name>
<keyword evidence="9" id="KW-0503">Monooxygenase</keyword>
<dbReference type="InterPro" id="IPR036188">
    <property type="entry name" value="FAD/NAD-bd_sf"/>
</dbReference>
<dbReference type="CDD" id="cd11058">
    <property type="entry name" value="CYP60B-like"/>
    <property type="match status" value="1"/>
</dbReference>
<evidence type="ECO:0000256" key="3">
    <source>
        <dbReference type="ARBA" id="ARBA00022617"/>
    </source>
</evidence>
<comment type="caution">
    <text evidence="10">The sequence shown here is derived from an EMBL/GenBank/DDBJ whole genome shotgun (WGS) entry which is preliminary data.</text>
</comment>
<dbReference type="PRINTS" id="PR00370">
    <property type="entry name" value="FMOXYGENASE"/>
</dbReference>
<comment type="cofactor">
    <cofactor evidence="1">
        <name>heme</name>
        <dbReference type="ChEBI" id="CHEBI:30413"/>
    </cofactor>
</comment>
<dbReference type="PANTHER" id="PTHR24305:SF230">
    <property type="entry name" value="P450, PUTATIVE (EUROFUNG)-RELATED"/>
    <property type="match status" value="1"/>
</dbReference>
<evidence type="ECO:0000256" key="2">
    <source>
        <dbReference type="ARBA" id="ARBA00010617"/>
    </source>
</evidence>
<keyword evidence="6" id="KW-0274">FAD</keyword>
<dbReference type="Gene3D" id="3.50.50.60">
    <property type="entry name" value="FAD/NAD(P)-binding domain"/>
    <property type="match status" value="1"/>
</dbReference>
<evidence type="ECO:0000313" key="10">
    <source>
        <dbReference type="EMBL" id="KAL1883226.1"/>
    </source>
</evidence>
<reference evidence="10 11" key="1">
    <citation type="journal article" date="2024" name="IMA Fungus">
        <title>IMA Genome - F19 : A genome assembly and annotation guide to empower mycologists, including annotated draft genome sequences of Ceratocystis pirilliformis, Diaporthe australafricana, Fusarium ophioides, Paecilomyces lecythidis, and Sporothrix stenoceras.</title>
        <authorList>
            <person name="Aylward J."/>
            <person name="Wilson A.M."/>
            <person name="Visagie C.M."/>
            <person name="Spraker J."/>
            <person name="Barnes I."/>
            <person name="Buitendag C."/>
            <person name="Ceriani C."/>
            <person name="Del Mar Angel L."/>
            <person name="du Plessis D."/>
            <person name="Fuchs T."/>
            <person name="Gasser K."/>
            <person name="Kramer D."/>
            <person name="Li W."/>
            <person name="Munsamy K."/>
            <person name="Piso A."/>
            <person name="Price J.L."/>
            <person name="Sonnekus B."/>
            <person name="Thomas C."/>
            <person name="van der Nest A."/>
            <person name="van Dijk A."/>
            <person name="van Heerden A."/>
            <person name="van Vuuren N."/>
            <person name="Yilmaz N."/>
            <person name="Duong T.A."/>
            <person name="van der Merwe N.A."/>
            <person name="Wingfield M.J."/>
            <person name="Wingfield B.D."/>
        </authorList>
    </citation>
    <scope>NUCLEOTIDE SEQUENCE [LARGE SCALE GENOMIC DNA]</scope>
    <source>
        <strain evidence="10 11">CMW 18300</strain>
    </source>
</reference>
<dbReference type="EMBL" id="JAWRVE010000002">
    <property type="protein sequence ID" value="KAL1883226.1"/>
    <property type="molecule type" value="Genomic_DNA"/>
</dbReference>
<protein>
    <submittedName>
        <fullName evidence="10">Uncharacterized protein</fullName>
    </submittedName>
</protein>
<keyword evidence="11" id="KW-1185">Reference proteome</keyword>
<proteinExistence type="inferred from homology"/>
<dbReference type="SUPFAM" id="SSF48264">
    <property type="entry name" value="Cytochrome P450"/>
    <property type="match status" value="1"/>
</dbReference>
<evidence type="ECO:0000256" key="9">
    <source>
        <dbReference type="ARBA" id="ARBA00023033"/>
    </source>
</evidence>
<evidence type="ECO:0000256" key="8">
    <source>
        <dbReference type="ARBA" id="ARBA00023004"/>
    </source>
</evidence>
<accession>A0ABR3Y5L6</accession>
<dbReference type="Gene3D" id="1.10.630.10">
    <property type="entry name" value="Cytochrome P450"/>
    <property type="match status" value="1"/>
</dbReference>
<sequence>MVLRVAVIGGGASGLVTLKYLLEARKFFPGVDINAHLFEKAADVGGVFSYGVYEDSELVSSKYLTAFSDFRIPESNKDFLTPERYVEYLKSYATRFALWDHIRLSTTVISIKSDPGQPSKHILTTCDAHDQIPTERQYDAVAICSGLNQNPFMPAIPGLNTSLPNAVRRRDHQDSQKTSGASDRPEIEIIHAADFKARSQFGKEKNILILGVGETAMDIAHLAITSPTKRVILCHRDGFISSPKVVPQPYRAGGRSGGPDPNNPNKPLDCATASLFDSAYVPKIVQQGPWLWMVYDVFVTNMGWMISGTRSGFDQWVGGVSPKRLHTDSLLICKSDRALPYISEQYRSKSRVNRWRTWLLNVPLKPTGGKKIDLAPWPTHLDEDGVVHFEKNDRPESKKMNMEKGVRPDLVVFATGYKQSFPFVPKGDIYPSLDDSVNRGIFRDIDEGIAYIGFVRPALGAIPPIAESQAQHWIYHLITSPKFRPCFSSSFKVPHRSHDAVGQYEMSYKLKCRDKDHDFAATKRGIDQESYVYQLALDMGSAPTWTHVLRRLGREVFLTWAMGPNFPTKFRLVGPWANEETAREAVGLMREDGELGKLLLIFSALRCLYNVFLHPLREFPGPVTHRASGLPNVFSMIRGKWTRELLPLVEKYGPVVRIRPGELLFTHPDAWKDIYSHRNGAVVKGEEFAKSRDFYQTPGVTPSILGEERDNHALIRRQLSHGFSDKILRDQESIVKGYVDLLMQRLRERCVPGSGVGTGEEKLLRSKTAFDMRHWYNYTTFDIIGDMAFGEPFGCLENGKQSEMVANIERGLSRQAIGTAMKLLGLGPVIGYLFGRNSRFRREHAKRTAEALRRRMGLNVERPDLIGALLRKQEDWNIPFDRLRANAGLLVVAGSETTATILTGATYLLLSNPQCLQKVTEEVRSAFDSEHEITFSSVQQLPYMLACLREALRCYPPVAGPLPRIVPKGGANIAGHFVPEDTVVGVAQWPMNHSSRNFSEPFSFKPERFLEPESFPEDHLDAMQAFSVGSRDCIGKK</sequence>
<organism evidence="10 11">
    <name type="scientific">Diaporthe australafricana</name>
    <dbReference type="NCBI Taxonomy" id="127596"/>
    <lineage>
        <taxon>Eukaryota</taxon>
        <taxon>Fungi</taxon>
        <taxon>Dikarya</taxon>
        <taxon>Ascomycota</taxon>
        <taxon>Pezizomycotina</taxon>
        <taxon>Sordariomycetes</taxon>
        <taxon>Sordariomycetidae</taxon>
        <taxon>Diaporthales</taxon>
        <taxon>Diaporthaceae</taxon>
        <taxon>Diaporthe</taxon>
    </lineage>
</organism>
<dbReference type="Pfam" id="PF00067">
    <property type="entry name" value="p450"/>
    <property type="match status" value="1"/>
</dbReference>
<evidence type="ECO:0000256" key="5">
    <source>
        <dbReference type="ARBA" id="ARBA00022723"/>
    </source>
</evidence>